<name>A0A1I4T535_9PROT</name>
<dbReference type="Pfam" id="PF07485">
    <property type="entry name" value="DUF1529"/>
    <property type="match status" value="2"/>
</dbReference>
<reference evidence="3" key="1">
    <citation type="submission" date="2016-10" db="EMBL/GenBank/DDBJ databases">
        <authorList>
            <person name="Varghese N."/>
            <person name="Submissions S."/>
        </authorList>
    </citation>
    <scope>NUCLEOTIDE SEQUENCE [LARGE SCALE GENOMIC DNA]</scope>
    <source>
        <strain evidence="3">Nm44</strain>
    </source>
</reference>
<accession>A0A1I4T535</accession>
<evidence type="ECO:0008006" key="4">
    <source>
        <dbReference type="Google" id="ProtNLM"/>
    </source>
</evidence>
<proteinExistence type="predicted"/>
<keyword evidence="1" id="KW-0732">Signal</keyword>
<dbReference type="AlphaFoldDB" id="A0A1I4T535"/>
<protein>
    <recommendedName>
        <fullName evidence="4">DUF1259 domain-containing protein</fullName>
    </recommendedName>
</protein>
<organism evidence="2 3">
    <name type="scientific">Nitrosomonas communis</name>
    <dbReference type="NCBI Taxonomy" id="44574"/>
    <lineage>
        <taxon>Bacteria</taxon>
        <taxon>Pseudomonadati</taxon>
        <taxon>Pseudomonadota</taxon>
        <taxon>Betaproteobacteria</taxon>
        <taxon>Nitrosomonadales</taxon>
        <taxon>Nitrosomonadaceae</taxon>
        <taxon>Nitrosomonas</taxon>
    </lineage>
</organism>
<evidence type="ECO:0000313" key="2">
    <source>
        <dbReference type="EMBL" id="SFM71670.1"/>
    </source>
</evidence>
<dbReference type="InterPro" id="IPR011094">
    <property type="entry name" value="Uncharacterised_LppY/LpqO"/>
</dbReference>
<sequence>MSRTLFLSPTLLLTLIFSWGNAPAADPKNELDTAKIEQITGLKGKFSQEENVFKIGKPRTDVKIQVDKLKMPPFMGLASWAAFTPAQNGEVIMTGDTVLFEDEVNPAMSAALDSGLEVTALHNHFLFDQPKVYFMHIGGKGTESQLATGVKKMYDKISEIRAAKPNPVTEFPGMIPHESKITAAPLEKIFDMKGESNNGMFKVTIGREATMHGVRVGKEMGINTWAAFAGSDAQAVVDGDFVLLADELQSVLKTMQAGGINIVAIHQHMTQDKPHYLFIHYWGKGSAQDLAKTVKSALNEISK</sequence>
<dbReference type="OrthoDB" id="4687120at2"/>
<evidence type="ECO:0000256" key="1">
    <source>
        <dbReference type="SAM" id="SignalP"/>
    </source>
</evidence>
<dbReference type="Proteomes" id="UP000183287">
    <property type="component" value="Unassembled WGS sequence"/>
</dbReference>
<feature type="chain" id="PRO_5010235131" description="DUF1259 domain-containing protein" evidence="1">
    <location>
        <begin position="25"/>
        <end position="303"/>
    </location>
</feature>
<evidence type="ECO:0000313" key="3">
    <source>
        <dbReference type="Proteomes" id="UP000183287"/>
    </source>
</evidence>
<dbReference type="EMBL" id="FOUB01000047">
    <property type="protein sequence ID" value="SFM71670.1"/>
    <property type="molecule type" value="Genomic_DNA"/>
</dbReference>
<dbReference type="RefSeq" id="WP_074906359.1">
    <property type="nucleotide sequence ID" value="NZ_FOUB01000047.1"/>
</dbReference>
<feature type="signal peptide" evidence="1">
    <location>
        <begin position="1"/>
        <end position="24"/>
    </location>
</feature>
<keyword evidence="3" id="KW-1185">Reference proteome</keyword>
<gene>
    <name evidence="2" type="ORF">SAMN05421863_10474</name>
</gene>